<accession>A0ABR1AE82</accession>
<evidence type="ECO:0000256" key="1">
    <source>
        <dbReference type="SAM" id="SignalP"/>
    </source>
</evidence>
<proteinExistence type="predicted"/>
<sequence length="60" mass="6646">MEWKLLSALLILSIAGENRRSFVDTAPLKDGEEQLKFSNGSLLKLNSNAPPMDTVFIIPD</sequence>
<evidence type="ECO:0000313" key="3">
    <source>
        <dbReference type="Proteomes" id="UP001359485"/>
    </source>
</evidence>
<evidence type="ECO:0000313" key="2">
    <source>
        <dbReference type="EMBL" id="KAK6617567.1"/>
    </source>
</evidence>
<feature type="signal peptide" evidence="1">
    <location>
        <begin position="1"/>
        <end position="16"/>
    </location>
</feature>
<name>A0ABR1AE82_POLSC</name>
<protein>
    <submittedName>
        <fullName evidence="2">Uncharacterized protein</fullName>
    </submittedName>
</protein>
<comment type="caution">
    <text evidence="2">The sequence shown here is derived from an EMBL/GenBank/DDBJ whole genome shotgun (WGS) entry which is preliminary data.</text>
</comment>
<dbReference type="Proteomes" id="UP001359485">
    <property type="component" value="Unassembled WGS sequence"/>
</dbReference>
<keyword evidence="1" id="KW-0732">Signal</keyword>
<organism evidence="2 3">
    <name type="scientific">Polyplax serrata</name>
    <name type="common">Common mouse louse</name>
    <dbReference type="NCBI Taxonomy" id="468196"/>
    <lineage>
        <taxon>Eukaryota</taxon>
        <taxon>Metazoa</taxon>
        <taxon>Ecdysozoa</taxon>
        <taxon>Arthropoda</taxon>
        <taxon>Hexapoda</taxon>
        <taxon>Insecta</taxon>
        <taxon>Pterygota</taxon>
        <taxon>Neoptera</taxon>
        <taxon>Paraneoptera</taxon>
        <taxon>Psocodea</taxon>
        <taxon>Troctomorpha</taxon>
        <taxon>Phthiraptera</taxon>
        <taxon>Anoplura</taxon>
        <taxon>Polyplacidae</taxon>
        <taxon>Polyplax</taxon>
    </lineage>
</organism>
<dbReference type="EMBL" id="JAWJWF010000051">
    <property type="protein sequence ID" value="KAK6617567.1"/>
    <property type="molecule type" value="Genomic_DNA"/>
</dbReference>
<feature type="chain" id="PRO_5045790195" evidence="1">
    <location>
        <begin position="17"/>
        <end position="60"/>
    </location>
</feature>
<reference evidence="2 3" key="1">
    <citation type="submission" date="2023-09" db="EMBL/GenBank/DDBJ databases">
        <title>Genomes of two closely related lineages of the louse Polyplax serrata with different host specificities.</title>
        <authorList>
            <person name="Martinu J."/>
            <person name="Tarabai H."/>
            <person name="Stefka J."/>
            <person name="Hypsa V."/>
        </authorList>
    </citation>
    <scope>NUCLEOTIDE SEQUENCE [LARGE SCALE GENOMIC DNA]</scope>
    <source>
        <strain evidence="2">98ZLc_SE</strain>
    </source>
</reference>
<keyword evidence="3" id="KW-1185">Reference proteome</keyword>
<gene>
    <name evidence="2" type="ORF">RUM44_005155</name>
</gene>